<comment type="caution">
    <text evidence="1">The sequence shown here is derived from an EMBL/GenBank/DDBJ whole genome shotgun (WGS) entry which is preliminary data.</text>
</comment>
<sequence length="113" mass="13030">MKTNNQTNQGVQVHYNCSYSVLSICANKFVTWGPKVQLVDNLRVRAFEDYLCKICYVAQRQDFRNRLETENGGDPSLEMLFGRFLRLHPVRSNKSQVLEHKTSLAFESDARSA</sequence>
<dbReference type="EMBL" id="JXTC01000341">
    <property type="protein sequence ID" value="PON63063.1"/>
    <property type="molecule type" value="Genomic_DNA"/>
</dbReference>
<accession>A0A2P5CPV3</accession>
<dbReference type="AlphaFoldDB" id="A0A2P5CPV3"/>
<dbReference type="InParanoid" id="A0A2P5CPV3"/>
<dbReference type="Proteomes" id="UP000237000">
    <property type="component" value="Unassembled WGS sequence"/>
</dbReference>
<gene>
    <name evidence="1" type="ORF">TorRG33x02_277460</name>
</gene>
<protein>
    <submittedName>
        <fullName evidence="1">Uncharacterized protein</fullName>
    </submittedName>
</protein>
<name>A0A2P5CPV3_TREOI</name>
<evidence type="ECO:0000313" key="1">
    <source>
        <dbReference type="EMBL" id="PON63063.1"/>
    </source>
</evidence>
<organism evidence="1 2">
    <name type="scientific">Trema orientale</name>
    <name type="common">Charcoal tree</name>
    <name type="synonym">Celtis orientalis</name>
    <dbReference type="NCBI Taxonomy" id="63057"/>
    <lineage>
        <taxon>Eukaryota</taxon>
        <taxon>Viridiplantae</taxon>
        <taxon>Streptophyta</taxon>
        <taxon>Embryophyta</taxon>
        <taxon>Tracheophyta</taxon>
        <taxon>Spermatophyta</taxon>
        <taxon>Magnoliopsida</taxon>
        <taxon>eudicotyledons</taxon>
        <taxon>Gunneridae</taxon>
        <taxon>Pentapetalae</taxon>
        <taxon>rosids</taxon>
        <taxon>fabids</taxon>
        <taxon>Rosales</taxon>
        <taxon>Cannabaceae</taxon>
        <taxon>Trema</taxon>
    </lineage>
</organism>
<evidence type="ECO:0000313" key="2">
    <source>
        <dbReference type="Proteomes" id="UP000237000"/>
    </source>
</evidence>
<keyword evidence="2" id="KW-1185">Reference proteome</keyword>
<reference evidence="2" key="1">
    <citation type="submission" date="2016-06" db="EMBL/GenBank/DDBJ databases">
        <title>Parallel loss of symbiosis genes in relatives of nitrogen-fixing non-legume Parasponia.</title>
        <authorList>
            <person name="Van Velzen R."/>
            <person name="Holmer R."/>
            <person name="Bu F."/>
            <person name="Rutten L."/>
            <person name="Van Zeijl A."/>
            <person name="Liu W."/>
            <person name="Santuari L."/>
            <person name="Cao Q."/>
            <person name="Sharma T."/>
            <person name="Shen D."/>
            <person name="Roswanjaya Y."/>
            <person name="Wardhani T."/>
            <person name="Kalhor M.S."/>
            <person name="Jansen J."/>
            <person name="Van den Hoogen J."/>
            <person name="Gungor B."/>
            <person name="Hartog M."/>
            <person name="Hontelez J."/>
            <person name="Verver J."/>
            <person name="Yang W.-C."/>
            <person name="Schijlen E."/>
            <person name="Repin R."/>
            <person name="Schilthuizen M."/>
            <person name="Schranz E."/>
            <person name="Heidstra R."/>
            <person name="Miyata K."/>
            <person name="Fedorova E."/>
            <person name="Kohlen W."/>
            <person name="Bisseling T."/>
            <person name="Smit S."/>
            <person name="Geurts R."/>
        </authorList>
    </citation>
    <scope>NUCLEOTIDE SEQUENCE [LARGE SCALE GENOMIC DNA]</scope>
    <source>
        <strain evidence="2">cv. RG33-2</strain>
    </source>
</reference>
<proteinExistence type="predicted"/>